<keyword evidence="1" id="KW-1133">Transmembrane helix</keyword>
<proteinExistence type="predicted"/>
<sequence length="264" mass="26906">MSGTTMVRGAVAGPKPGFGAAVSFEATKLWAVRSTRVALAAAFIVHLALTWLLAFSAKASGDNGYESEMPAPFMSLASLQLTQLFIAAIAALAITSEYANGTIISSLQAVPVRRRLLGAKAAVLGMFGFGSGLAMVGVGTLVAAPAAADYGRFTAADLFTALAGGAVYLGLLSLVTLGIGALLRSTAGAITSAFVLIFGLPQILPLFNVEWVRNAAAYLPTTAGQVLGTGLVEPYGAGTALVVLVAWAGVLLGAGLWVFKRRDA</sequence>
<keyword evidence="3" id="KW-1185">Reference proteome</keyword>
<reference evidence="2 3" key="1">
    <citation type="submission" date="2021-03" db="EMBL/GenBank/DDBJ databases">
        <title>Sequencing the genomes of 1000 actinobacteria strains.</title>
        <authorList>
            <person name="Klenk H.-P."/>
        </authorList>
    </citation>
    <scope>NUCLEOTIDE SEQUENCE [LARGE SCALE GENOMIC DNA]</scope>
    <source>
        <strain evidence="2 3">DSM 15797</strain>
    </source>
</reference>
<dbReference type="EMBL" id="JAGIOF010000001">
    <property type="protein sequence ID" value="MBP2385528.1"/>
    <property type="molecule type" value="Genomic_DNA"/>
</dbReference>
<accession>A0ABS4XAM7</accession>
<dbReference type="Proteomes" id="UP001296993">
    <property type="component" value="Unassembled WGS sequence"/>
</dbReference>
<feature type="transmembrane region" description="Helical" evidence="1">
    <location>
        <begin position="77"/>
        <end position="100"/>
    </location>
</feature>
<feature type="transmembrane region" description="Helical" evidence="1">
    <location>
        <begin position="158"/>
        <end position="179"/>
    </location>
</feature>
<evidence type="ECO:0000313" key="2">
    <source>
        <dbReference type="EMBL" id="MBP2385528.1"/>
    </source>
</evidence>
<comment type="caution">
    <text evidence="2">The sequence shown here is derived from an EMBL/GenBank/DDBJ whole genome shotgun (WGS) entry which is preliminary data.</text>
</comment>
<keyword evidence="1" id="KW-0812">Transmembrane</keyword>
<feature type="transmembrane region" description="Helical" evidence="1">
    <location>
        <begin position="37"/>
        <end position="57"/>
    </location>
</feature>
<protein>
    <submittedName>
        <fullName evidence="2">ABC-type transport system involved in multi-copper enzyme maturation permease subunit</fullName>
    </submittedName>
</protein>
<feature type="transmembrane region" description="Helical" evidence="1">
    <location>
        <begin position="186"/>
        <end position="204"/>
    </location>
</feature>
<name>A0ABS4XAM7_9MICC</name>
<evidence type="ECO:0000256" key="1">
    <source>
        <dbReference type="SAM" id="Phobius"/>
    </source>
</evidence>
<evidence type="ECO:0000313" key="3">
    <source>
        <dbReference type="Proteomes" id="UP001296993"/>
    </source>
</evidence>
<dbReference type="RefSeq" id="WP_209996374.1">
    <property type="nucleotide sequence ID" value="NZ_BAAAJY010000007.1"/>
</dbReference>
<keyword evidence="1" id="KW-0472">Membrane</keyword>
<gene>
    <name evidence="2" type="ORF">JOF47_001039</name>
</gene>
<organism evidence="2 3">
    <name type="scientific">Paeniglutamicibacter kerguelensis</name>
    <dbReference type="NCBI Taxonomy" id="254788"/>
    <lineage>
        <taxon>Bacteria</taxon>
        <taxon>Bacillati</taxon>
        <taxon>Actinomycetota</taxon>
        <taxon>Actinomycetes</taxon>
        <taxon>Micrococcales</taxon>
        <taxon>Micrococcaceae</taxon>
        <taxon>Paeniglutamicibacter</taxon>
    </lineage>
</organism>
<dbReference type="Pfam" id="PF12730">
    <property type="entry name" value="ABC2_membrane_4"/>
    <property type="match status" value="1"/>
</dbReference>
<feature type="transmembrane region" description="Helical" evidence="1">
    <location>
        <begin position="235"/>
        <end position="259"/>
    </location>
</feature>
<feature type="transmembrane region" description="Helical" evidence="1">
    <location>
        <begin position="121"/>
        <end position="146"/>
    </location>
</feature>